<feature type="region of interest" description="Disordered" evidence="1">
    <location>
        <begin position="1"/>
        <end position="21"/>
    </location>
</feature>
<sequence length="100" mass="11107">MQASTELRRKASEQAERRKRSQLFGDEAHLWGCARVLFCTWPPLQMRMGVVGDWHEHGLARTRFSCTGGLPVSAPAGNGTTSWVQGLVVPMGYRHLDLGV</sequence>
<proteinExistence type="predicted"/>
<evidence type="ECO:0000256" key="1">
    <source>
        <dbReference type="SAM" id="MobiDB-lite"/>
    </source>
</evidence>
<accession>A0ABV0RNI5</accession>
<reference evidence="2 3" key="1">
    <citation type="submission" date="2021-06" db="EMBL/GenBank/DDBJ databases">
        <authorList>
            <person name="Palmer J.M."/>
        </authorList>
    </citation>
    <scope>NUCLEOTIDE SEQUENCE [LARGE SCALE GENOMIC DNA]</scope>
    <source>
        <strain evidence="2 3">XC_2019</strain>
        <tissue evidence="2">Muscle</tissue>
    </source>
</reference>
<evidence type="ECO:0000313" key="3">
    <source>
        <dbReference type="Proteomes" id="UP001434883"/>
    </source>
</evidence>
<evidence type="ECO:0000313" key="2">
    <source>
        <dbReference type="EMBL" id="MEQ2209731.1"/>
    </source>
</evidence>
<dbReference type="Proteomes" id="UP001434883">
    <property type="component" value="Unassembled WGS sequence"/>
</dbReference>
<comment type="caution">
    <text evidence="2">The sequence shown here is derived from an EMBL/GenBank/DDBJ whole genome shotgun (WGS) entry which is preliminary data.</text>
</comment>
<feature type="compositionally biased region" description="Basic and acidic residues" evidence="1">
    <location>
        <begin position="1"/>
        <end position="16"/>
    </location>
</feature>
<keyword evidence="3" id="KW-1185">Reference proteome</keyword>
<dbReference type="EMBL" id="JAHRIN010051751">
    <property type="protein sequence ID" value="MEQ2209731.1"/>
    <property type="molecule type" value="Genomic_DNA"/>
</dbReference>
<gene>
    <name evidence="2" type="ORF">XENOCAPTIV_003273</name>
</gene>
<name>A0ABV0RNI5_9TELE</name>
<protein>
    <submittedName>
        <fullName evidence="2">Uncharacterized protein</fullName>
    </submittedName>
</protein>
<organism evidence="2 3">
    <name type="scientific">Xenoophorus captivus</name>
    <dbReference type="NCBI Taxonomy" id="1517983"/>
    <lineage>
        <taxon>Eukaryota</taxon>
        <taxon>Metazoa</taxon>
        <taxon>Chordata</taxon>
        <taxon>Craniata</taxon>
        <taxon>Vertebrata</taxon>
        <taxon>Euteleostomi</taxon>
        <taxon>Actinopterygii</taxon>
        <taxon>Neopterygii</taxon>
        <taxon>Teleostei</taxon>
        <taxon>Neoteleostei</taxon>
        <taxon>Acanthomorphata</taxon>
        <taxon>Ovalentaria</taxon>
        <taxon>Atherinomorphae</taxon>
        <taxon>Cyprinodontiformes</taxon>
        <taxon>Goodeidae</taxon>
        <taxon>Xenoophorus</taxon>
    </lineage>
</organism>